<evidence type="ECO:0000313" key="9">
    <source>
        <dbReference type="EMBL" id="AGX89149.1"/>
    </source>
</evidence>
<dbReference type="PANTHER" id="PTHR17224:SF1">
    <property type="entry name" value="PEPTIDYL-TRNA HYDROLASE"/>
    <property type="match status" value="1"/>
</dbReference>
<evidence type="ECO:0000256" key="2">
    <source>
        <dbReference type="ARBA" id="ARBA00022555"/>
    </source>
</evidence>
<keyword evidence="4" id="KW-0694">RNA-binding</keyword>
<reference evidence="9 10" key="1">
    <citation type="journal article" date="2013" name="Genome Announc.">
        <title>Genome Sequence of Mycoplasma parvum (Formerly Eperythrozoon parvum), a Diminutive Hemoplasma of the Pig.</title>
        <authorList>
            <person name="do Nascimento N.C."/>
            <person name="Dos Santos A.P."/>
            <person name="Chu Y."/>
            <person name="Guimaraes A.M."/>
            <person name="Pagliaro A."/>
            <person name="Messick J.B."/>
        </authorList>
    </citation>
    <scope>NUCLEOTIDE SEQUENCE [LARGE SCALE GENOMIC DNA]</scope>
    <source>
        <strain evidence="9 10">Indiana</strain>
    </source>
</reference>
<dbReference type="SUPFAM" id="SSF53178">
    <property type="entry name" value="Peptidyl-tRNA hydrolase-like"/>
    <property type="match status" value="1"/>
</dbReference>
<dbReference type="OrthoDB" id="9800507at2"/>
<dbReference type="AlphaFoldDB" id="U5NG31"/>
<organism evidence="9 10">
    <name type="scientific">Mycoplasma parvum str. Indiana</name>
    <dbReference type="NCBI Taxonomy" id="1403316"/>
    <lineage>
        <taxon>Bacteria</taxon>
        <taxon>Bacillati</taxon>
        <taxon>Mycoplasmatota</taxon>
        <taxon>Mollicutes</taxon>
        <taxon>Mycoplasmataceae</taxon>
        <taxon>Mycoplasma</taxon>
    </lineage>
</organism>
<sequence>MKVIVALGNPGKEYENTRHNVGFYLLDKFHFLNNCSNYESFLGSQISKNRTFKDKEISYILCKPYEFMNNSGKSFIKLFHFLKLNIQNVLLIYDELDIPLGKYSLTKRKEKKISHLGVKNLESFFPLDSILKLKIGIRPNNSKNLIIKHFVMENFYIEEKNQINLLEKEIFEIIKKFLFLDEKEILNPINYLKR</sequence>
<dbReference type="PANTHER" id="PTHR17224">
    <property type="entry name" value="PEPTIDYL-TRNA HYDROLASE"/>
    <property type="match status" value="1"/>
</dbReference>
<dbReference type="NCBIfam" id="TIGR00447">
    <property type="entry name" value="pth"/>
    <property type="match status" value="1"/>
</dbReference>
<evidence type="ECO:0000256" key="6">
    <source>
        <dbReference type="ARBA" id="ARBA00050038"/>
    </source>
</evidence>
<dbReference type="Gene3D" id="3.40.50.1470">
    <property type="entry name" value="Peptidyl-tRNA hydrolase"/>
    <property type="match status" value="1"/>
</dbReference>
<protein>
    <recommendedName>
        <fullName evidence="6 7">Peptidyl-tRNA hydrolase</fullName>
        <ecNumber evidence="1 7">3.1.1.29</ecNumber>
    </recommendedName>
</protein>
<evidence type="ECO:0000256" key="3">
    <source>
        <dbReference type="ARBA" id="ARBA00022801"/>
    </source>
</evidence>
<dbReference type="Pfam" id="PF01195">
    <property type="entry name" value="Pept_tRNA_hydro"/>
    <property type="match status" value="1"/>
</dbReference>
<evidence type="ECO:0000256" key="4">
    <source>
        <dbReference type="ARBA" id="ARBA00022884"/>
    </source>
</evidence>
<keyword evidence="3 7" id="KW-0378">Hydrolase</keyword>
<gene>
    <name evidence="9" type="ORF">PRV_02055</name>
</gene>
<dbReference type="EC" id="3.1.1.29" evidence="1 7"/>
<evidence type="ECO:0000313" key="10">
    <source>
        <dbReference type="Proteomes" id="UP000017119"/>
    </source>
</evidence>
<dbReference type="STRING" id="1403316.PRV_02055"/>
<dbReference type="KEGG" id="mpv:PRV_02055"/>
<dbReference type="RefSeq" id="WP_022769997.1">
    <property type="nucleotide sequence ID" value="NC_022575.1"/>
</dbReference>
<dbReference type="HOGENOM" id="CLU_062456_2_2_14"/>
<proteinExistence type="inferred from homology"/>
<evidence type="ECO:0000256" key="8">
    <source>
        <dbReference type="RuleBase" id="RU004320"/>
    </source>
</evidence>
<comment type="similarity">
    <text evidence="5 8">Belongs to the PTH family.</text>
</comment>
<keyword evidence="2" id="KW-0820">tRNA-binding</keyword>
<keyword evidence="10" id="KW-1185">Reference proteome</keyword>
<dbReference type="Proteomes" id="UP000017119">
    <property type="component" value="Chromosome"/>
</dbReference>
<dbReference type="InterPro" id="IPR001328">
    <property type="entry name" value="Pept_tRNA_hydro"/>
</dbReference>
<evidence type="ECO:0000256" key="1">
    <source>
        <dbReference type="ARBA" id="ARBA00013260"/>
    </source>
</evidence>
<evidence type="ECO:0000256" key="5">
    <source>
        <dbReference type="ARBA" id="ARBA00038063"/>
    </source>
</evidence>
<accession>U5NG31</accession>
<comment type="catalytic activity">
    <reaction evidence="7">
        <text>an N-acyl-L-alpha-aminoacyl-tRNA + H2O = an N-acyl-L-amino acid + a tRNA + H(+)</text>
        <dbReference type="Rhea" id="RHEA:54448"/>
        <dbReference type="Rhea" id="RHEA-COMP:10123"/>
        <dbReference type="Rhea" id="RHEA-COMP:13883"/>
        <dbReference type="ChEBI" id="CHEBI:15377"/>
        <dbReference type="ChEBI" id="CHEBI:15378"/>
        <dbReference type="ChEBI" id="CHEBI:59874"/>
        <dbReference type="ChEBI" id="CHEBI:78442"/>
        <dbReference type="ChEBI" id="CHEBI:138191"/>
        <dbReference type="EC" id="3.1.1.29"/>
    </reaction>
</comment>
<evidence type="ECO:0000256" key="7">
    <source>
        <dbReference type="RuleBase" id="RU000673"/>
    </source>
</evidence>
<dbReference type="GO" id="GO:0000049">
    <property type="term" value="F:tRNA binding"/>
    <property type="evidence" value="ECO:0007669"/>
    <property type="project" value="UniProtKB-KW"/>
</dbReference>
<dbReference type="GO" id="GO:0004045">
    <property type="term" value="F:peptidyl-tRNA hydrolase activity"/>
    <property type="evidence" value="ECO:0007669"/>
    <property type="project" value="UniProtKB-EC"/>
</dbReference>
<name>U5NG31_9MOLU</name>
<dbReference type="InterPro" id="IPR018171">
    <property type="entry name" value="Pept_tRNA_hydro_CS"/>
</dbReference>
<dbReference type="EMBL" id="CP006771">
    <property type="protein sequence ID" value="AGX89149.1"/>
    <property type="molecule type" value="Genomic_DNA"/>
</dbReference>
<dbReference type="PROSITE" id="PS01195">
    <property type="entry name" value="PEPT_TRNA_HYDROL_1"/>
    <property type="match status" value="1"/>
</dbReference>
<dbReference type="InterPro" id="IPR036416">
    <property type="entry name" value="Pept_tRNA_hydro_sf"/>
</dbReference>
<dbReference type="PATRIC" id="fig|1403316.3.peg.380"/>